<dbReference type="GO" id="GO:0003684">
    <property type="term" value="F:damaged DNA binding"/>
    <property type="evidence" value="ECO:0007669"/>
    <property type="project" value="UniProtKB-UniRule"/>
</dbReference>
<dbReference type="InterPro" id="IPR005748">
    <property type="entry name" value="DNA_mismatch_repair_MutS"/>
</dbReference>
<dbReference type="Gene3D" id="1.10.1420.10">
    <property type="match status" value="2"/>
</dbReference>
<dbReference type="Gene3D" id="3.30.420.110">
    <property type="entry name" value="MutS, connector domain"/>
    <property type="match status" value="1"/>
</dbReference>
<dbReference type="SUPFAM" id="SSF52540">
    <property type="entry name" value="P-loop containing nucleoside triphosphate hydrolases"/>
    <property type="match status" value="1"/>
</dbReference>
<dbReference type="SUPFAM" id="SSF55271">
    <property type="entry name" value="DNA repair protein MutS, domain I"/>
    <property type="match status" value="1"/>
</dbReference>
<dbReference type="GO" id="GO:0005829">
    <property type="term" value="C:cytosol"/>
    <property type="evidence" value="ECO:0007669"/>
    <property type="project" value="TreeGrafter"/>
</dbReference>
<organism evidence="12 13">
    <name type="scientific">Puniceispirillum marinum (strain IMCC1322)</name>
    <dbReference type="NCBI Taxonomy" id="488538"/>
    <lineage>
        <taxon>Bacteria</taxon>
        <taxon>Pseudomonadati</taxon>
        <taxon>Pseudomonadota</taxon>
        <taxon>Alphaproteobacteria</taxon>
        <taxon>Candidatus Puniceispirillales</taxon>
        <taxon>Candidatus Puniceispirillaceae</taxon>
        <taxon>Candidatus Puniceispirillum</taxon>
    </lineage>
</organism>
<proteinExistence type="inferred from homology"/>
<keyword evidence="3 9" id="KW-0547">Nucleotide-binding</keyword>
<keyword evidence="5 9" id="KW-0067">ATP-binding</keyword>
<dbReference type="CDD" id="cd03284">
    <property type="entry name" value="ABC_MutS1"/>
    <property type="match status" value="1"/>
</dbReference>
<dbReference type="Pfam" id="PF01624">
    <property type="entry name" value="MutS_I"/>
    <property type="match status" value="1"/>
</dbReference>
<dbReference type="AlphaFoldDB" id="D5BU95"/>
<dbReference type="PANTHER" id="PTHR11361:SF34">
    <property type="entry name" value="DNA MISMATCH REPAIR PROTEIN MSH1, MITOCHONDRIAL"/>
    <property type="match status" value="1"/>
</dbReference>
<evidence type="ECO:0000256" key="2">
    <source>
        <dbReference type="ARBA" id="ARBA00021982"/>
    </source>
</evidence>
<dbReference type="NCBIfam" id="TIGR01070">
    <property type="entry name" value="mutS1"/>
    <property type="match status" value="1"/>
</dbReference>
<dbReference type="RefSeq" id="WP_013046469.1">
    <property type="nucleotide sequence ID" value="NC_014010.1"/>
</dbReference>
<dbReference type="Pfam" id="PF05188">
    <property type="entry name" value="MutS_II"/>
    <property type="match status" value="1"/>
</dbReference>
<reference evidence="12 13" key="1">
    <citation type="journal article" date="2010" name="J. Bacteriol.">
        <title>Complete genome sequence of "Candidatus Puniceispirillum marinum" IMCC1322, a representative of the SAR116 clade in the Alphaproteobacteria.</title>
        <authorList>
            <person name="Oh H.M."/>
            <person name="Kwon K.K."/>
            <person name="Kang I."/>
            <person name="Kang S.G."/>
            <person name="Lee J.H."/>
            <person name="Kim S.J."/>
            <person name="Cho J.C."/>
        </authorList>
    </citation>
    <scope>NUCLEOTIDE SEQUENCE [LARGE SCALE GENOMIC DNA]</scope>
    <source>
        <strain evidence="12 13">IMCC1322</strain>
    </source>
</reference>
<comment type="function">
    <text evidence="8 9">This protein is involved in the repair of mismatches in DNA. It is possible that it carries out the mismatch recognition step. This protein has a weak ATPase activity.</text>
</comment>
<dbReference type="SUPFAM" id="SSF48334">
    <property type="entry name" value="DNA repair protein MutS, domain III"/>
    <property type="match status" value="1"/>
</dbReference>
<evidence type="ECO:0000256" key="6">
    <source>
        <dbReference type="ARBA" id="ARBA00023125"/>
    </source>
</evidence>
<evidence type="ECO:0000313" key="13">
    <source>
        <dbReference type="Proteomes" id="UP000007460"/>
    </source>
</evidence>
<dbReference type="InterPro" id="IPR007695">
    <property type="entry name" value="DNA_mismatch_repair_MutS-lik_N"/>
</dbReference>
<dbReference type="HOGENOM" id="CLU_002472_4_0_5"/>
<dbReference type="Pfam" id="PF05192">
    <property type="entry name" value="MutS_III"/>
    <property type="match status" value="1"/>
</dbReference>
<dbReference type="InterPro" id="IPR017261">
    <property type="entry name" value="DNA_mismatch_repair_MutS/MSH"/>
</dbReference>
<dbReference type="NCBIfam" id="NF003810">
    <property type="entry name" value="PRK05399.1"/>
    <property type="match status" value="1"/>
</dbReference>
<dbReference type="STRING" id="488538.SAR116_1599"/>
<dbReference type="Gene3D" id="3.40.50.300">
    <property type="entry name" value="P-loop containing nucleotide triphosphate hydrolases"/>
    <property type="match status" value="1"/>
</dbReference>
<comment type="similarity">
    <text evidence="1 9 10">Belongs to the DNA mismatch repair MutS family.</text>
</comment>
<dbReference type="InterPro" id="IPR045076">
    <property type="entry name" value="MutS"/>
</dbReference>
<evidence type="ECO:0000259" key="11">
    <source>
        <dbReference type="PROSITE" id="PS00486"/>
    </source>
</evidence>
<evidence type="ECO:0000256" key="5">
    <source>
        <dbReference type="ARBA" id="ARBA00022840"/>
    </source>
</evidence>
<dbReference type="Proteomes" id="UP000007460">
    <property type="component" value="Chromosome"/>
</dbReference>
<dbReference type="SMART" id="SM00533">
    <property type="entry name" value="MUTSd"/>
    <property type="match status" value="1"/>
</dbReference>
<keyword evidence="13" id="KW-1185">Reference proteome</keyword>
<dbReference type="InterPro" id="IPR007860">
    <property type="entry name" value="DNA_mmatch_repair_MutS_con_dom"/>
</dbReference>
<keyword evidence="4 9" id="KW-0227">DNA damage</keyword>
<dbReference type="Gene3D" id="3.40.1170.10">
    <property type="entry name" value="DNA repair protein MutS, domain I"/>
    <property type="match status" value="1"/>
</dbReference>
<evidence type="ECO:0000256" key="9">
    <source>
        <dbReference type="HAMAP-Rule" id="MF_00096"/>
    </source>
</evidence>
<dbReference type="KEGG" id="apb:SAR116_1599"/>
<name>D5BU95_PUNMI</name>
<keyword evidence="12" id="KW-0378">Hydrolase</keyword>
<dbReference type="InterPro" id="IPR000432">
    <property type="entry name" value="DNA_mismatch_repair_MutS_C"/>
</dbReference>
<evidence type="ECO:0000256" key="3">
    <source>
        <dbReference type="ARBA" id="ARBA00022741"/>
    </source>
</evidence>
<feature type="binding site" evidence="9">
    <location>
        <begin position="663"/>
        <end position="670"/>
    </location>
    <ligand>
        <name>ATP</name>
        <dbReference type="ChEBI" id="CHEBI:30616"/>
    </ligand>
</feature>
<accession>D5BU95</accession>
<evidence type="ECO:0000256" key="4">
    <source>
        <dbReference type="ARBA" id="ARBA00022763"/>
    </source>
</evidence>
<dbReference type="EMBL" id="CP001751">
    <property type="protein sequence ID" value="ADE39842.1"/>
    <property type="molecule type" value="Genomic_DNA"/>
</dbReference>
<evidence type="ECO:0000256" key="1">
    <source>
        <dbReference type="ARBA" id="ARBA00006271"/>
    </source>
</evidence>
<evidence type="ECO:0000313" key="12">
    <source>
        <dbReference type="EMBL" id="ADE39842.1"/>
    </source>
</evidence>
<evidence type="ECO:0000256" key="10">
    <source>
        <dbReference type="RuleBase" id="RU003756"/>
    </source>
</evidence>
<dbReference type="SMART" id="SM00534">
    <property type="entry name" value="MUTSac"/>
    <property type="match status" value="1"/>
</dbReference>
<dbReference type="PANTHER" id="PTHR11361">
    <property type="entry name" value="DNA MISMATCH REPAIR PROTEIN MUTS FAMILY MEMBER"/>
    <property type="match status" value="1"/>
</dbReference>
<gene>
    <name evidence="9" type="primary">mutS</name>
    <name evidence="12" type="ordered locus">SAR116_1599</name>
</gene>
<dbReference type="InterPro" id="IPR036187">
    <property type="entry name" value="DNA_mismatch_repair_MutS_sf"/>
</dbReference>
<sequence length="922" mass="100054">MASQISTPLPDKVKAPTPMMAQYLSVKESHPDSLLFYRMGDFYEMFFEDAEIAAAILGIALTKRGKNQGEDIPMCGVPVHAVDAYMARLIKAGHRVAVCEQTESPEAQKQRGAKGPLKRDVVRVMTPGTLTEDDLLEPRAHNFLAALGRSGAGQALAWADMSTGDFFVEDLSHDGASDDNGANIGLEDVIVRLTPSELIVPQGQDCTHWPWADELCITEQAPSMFDSSLGTQALQAFFGVSSLDGYGDFSRAMLSAAGALLGYIEATQIGNMPRLQPLQAIAHNVYLDIDPATRRSLELTRTLAGERKGSLLHAVDRSMTAAGSRMLGARLAAPLCDLAAIVARQDLVSWFIENEATMTAMRDKLRALPDMQRAVTRLTMGHGGPRDLAALETGLRIAETVVGLIRQPQMSQPQTNQNGTNALITTMPARMEALLEMLVAPLALADKLAPALADELPFLARDGGFVRLGYDQGLDDVRQLRDESRRLMAALQARYAEETEIASLKIKHNNVLGYHVDVRATHADKLMQSELFIHRQTTAQTVRFTTTELAEMERDMAAAAGKALARELEIFEALTAAVAACASAIGEAATALAELDVAGGSAVLARDAQFVRPDMRDAAIFEIEKGRHPVIEMMLPAQTPFIPNDCKLGADGDDAAAIWLLTGPNMAGKSTFLRQNAHIIILAQAGLFVPADRAVIGIVDRLFSRVGASDDLAKGRSTFMVEMVETAAILNRATPRSFVILDEIGRGTATYDGLAIAWATLEHLHDVNQCRTLFATHYHELTHLQQAKARLLCHSMQVREWQGDIVFLHRVIAGAADRSYGVHVARLAGLPYKVLGRAEQILAELEAGKHGAVDVGQVADNLPLFDYRSDDRGFGVPAGAVRPSAVLESIDAMLPDTLTPRAAMDLLYELKAMRAKDKDDHK</sequence>
<keyword evidence="6 9" id="KW-0238">DNA-binding</keyword>
<dbReference type="eggNOG" id="COG0249">
    <property type="taxonomic scope" value="Bacteria"/>
</dbReference>
<dbReference type="Pfam" id="PF05190">
    <property type="entry name" value="MutS_IV"/>
    <property type="match status" value="1"/>
</dbReference>
<dbReference type="InterPro" id="IPR007696">
    <property type="entry name" value="DNA_mismatch_repair_MutS_core"/>
</dbReference>
<evidence type="ECO:0000256" key="8">
    <source>
        <dbReference type="ARBA" id="ARBA00024647"/>
    </source>
</evidence>
<dbReference type="InterPro" id="IPR036678">
    <property type="entry name" value="MutS_con_dom_sf"/>
</dbReference>
<dbReference type="InterPro" id="IPR007861">
    <property type="entry name" value="DNA_mismatch_repair_MutS_clamp"/>
</dbReference>
<evidence type="ECO:0000256" key="7">
    <source>
        <dbReference type="ARBA" id="ARBA00023204"/>
    </source>
</evidence>
<dbReference type="Gene3D" id="6.10.140.430">
    <property type="match status" value="1"/>
</dbReference>
<dbReference type="InterPro" id="IPR027417">
    <property type="entry name" value="P-loop_NTPase"/>
</dbReference>
<dbReference type="GO" id="GO:0005524">
    <property type="term" value="F:ATP binding"/>
    <property type="evidence" value="ECO:0007669"/>
    <property type="project" value="UniProtKB-UniRule"/>
</dbReference>
<dbReference type="GO" id="GO:0030983">
    <property type="term" value="F:mismatched DNA binding"/>
    <property type="evidence" value="ECO:0007669"/>
    <property type="project" value="InterPro"/>
</dbReference>
<dbReference type="GO" id="GO:0006298">
    <property type="term" value="P:mismatch repair"/>
    <property type="evidence" value="ECO:0007669"/>
    <property type="project" value="UniProtKB-UniRule"/>
</dbReference>
<dbReference type="GO" id="GO:0140664">
    <property type="term" value="F:ATP-dependent DNA damage sensor activity"/>
    <property type="evidence" value="ECO:0007669"/>
    <property type="project" value="InterPro"/>
</dbReference>
<dbReference type="PIRSF" id="PIRSF037677">
    <property type="entry name" value="DNA_mis_repair_Msh6"/>
    <property type="match status" value="1"/>
</dbReference>
<dbReference type="InterPro" id="IPR016151">
    <property type="entry name" value="DNA_mismatch_repair_MutS_N"/>
</dbReference>
<protein>
    <recommendedName>
        <fullName evidence="2 9">DNA mismatch repair protein MutS</fullName>
    </recommendedName>
</protein>
<dbReference type="FunFam" id="3.40.1170.10:FF:000001">
    <property type="entry name" value="DNA mismatch repair protein MutS"/>
    <property type="match status" value="1"/>
</dbReference>
<keyword evidence="7 9" id="KW-0234">DNA repair</keyword>
<feature type="domain" description="DNA mismatch repair proteins mutS family" evidence="11">
    <location>
        <begin position="737"/>
        <end position="753"/>
    </location>
</feature>
<dbReference type="SUPFAM" id="SSF53150">
    <property type="entry name" value="DNA repair protein MutS, domain II"/>
    <property type="match status" value="1"/>
</dbReference>
<dbReference type="GO" id="GO:0016787">
    <property type="term" value="F:hydrolase activity"/>
    <property type="evidence" value="ECO:0007669"/>
    <property type="project" value="UniProtKB-KW"/>
</dbReference>
<dbReference type="PROSITE" id="PS00486">
    <property type="entry name" value="DNA_MISMATCH_REPAIR_2"/>
    <property type="match status" value="1"/>
</dbReference>
<dbReference type="Pfam" id="PF00488">
    <property type="entry name" value="MutS_V"/>
    <property type="match status" value="1"/>
</dbReference>
<dbReference type="HAMAP" id="MF_00096">
    <property type="entry name" value="MutS"/>
    <property type="match status" value="1"/>
</dbReference>